<accession>A0ABV0SJK7</accession>
<name>A0ABV0SJK7_9TELE</name>
<feature type="non-terminal residue" evidence="2">
    <location>
        <position position="1"/>
    </location>
</feature>
<feature type="compositionally biased region" description="Polar residues" evidence="1">
    <location>
        <begin position="23"/>
        <end position="37"/>
    </location>
</feature>
<evidence type="ECO:0000313" key="3">
    <source>
        <dbReference type="Proteomes" id="UP001434883"/>
    </source>
</evidence>
<organism evidence="2 3">
    <name type="scientific">Xenoophorus captivus</name>
    <dbReference type="NCBI Taxonomy" id="1517983"/>
    <lineage>
        <taxon>Eukaryota</taxon>
        <taxon>Metazoa</taxon>
        <taxon>Chordata</taxon>
        <taxon>Craniata</taxon>
        <taxon>Vertebrata</taxon>
        <taxon>Euteleostomi</taxon>
        <taxon>Actinopterygii</taxon>
        <taxon>Neopterygii</taxon>
        <taxon>Teleostei</taxon>
        <taxon>Neoteleostei</taxon>
        <taxon>Acanthomorphata</taxon>
        <taxon>Ovalentaria</taxon>
        <taxon>Atherinomorphae</taxon>
        <taxon>Cyprinodontiformes</taxon>
        <taxon>Goodeidae</taxon>
        <taxon>Xenoophorus</taxon>
    </lineage>
</organism>
<dbReference type="Proteomes" id="UP001434883">
    <property type="component" value="Unassembled WGS sequence"/>
</dbReference>
<protein>
    <submittedName>
        <fullName evidence="2">Uncharacterized protein</fullName>
    </submittedName>
</protein>
<dbReference type="EMBL" id="JAHRIN010082457">
    <property type="protein sequence ID" value="MEQ2219883.1"/>
    <property type="molecule type" value="Genomic_DNA"/>
</dbReference>
<sequence>QPAGVFKEGHASDQHQLQTLLQRGPANSGQPALTLSSGPDHVEQELQTEGPVLTGAVDFYVAPSGAHMEPWFSDVPDSVLLVLLVPEVRGWTWPLVLHVELLEELFLMLDSVGSGDVLK</sequence>
<reference evidence="2 3" key="1">
    <citation type="submission" date="2021-06" db="EMBL/GenBank/DDBJ databases">
        <authorList>
            <person name="Palmer J.M."/>
        </authorList>
    </citation>
    <scope>NUCLEOTIDE SEQUENCE [LARGE SCALE GENOMIC DNA]</scope>
    <source>
        <strain evidence="2 3">XC_2019</strain>
        <tissue evidence="2">Muscle</tissue>
    </source>
</reference>
<gene>
    <name evidence="2" type="ORF">XENOCAPTIV_026899</name>
</gene>
<feature type="region of interest" description="Disordered" evidence="1">
    <location>
        <begin position="23"/>
        <end position="44"/>
    </location>
</feature>
<comment type="caution">
    <text evidence="2">The sequence shown here is derived from an EMBL/GenBank/DDBJ whole genome shotgun (WGS) entry which is preliminary data.</text>
</comment>
<proteinExistence type="predicted"/>
<evidence type="ECO:0000256" key="1">
    <source>
        <dbReference type="SAM" id="MobiDB-lite"/>
    </source>
</evidence>
<evidence type="ECO:0000313" key="2">
    <source>
        <dbReference type="EMBL" id="MEQ2219883.1"/>
    </source>
</evidence>
<keyword evidence="3" id="KW-1185">Reference proteome</keyword>